<sequence length="393" mass="43491">MRTLDELARTPNALAAHYARFRVGERLLLTGHSHQAWPDVAFEGQDEKWSRAEEKAERVRRGYARLLGDRDGVIALGQNTHELLLRFLSALPLRDRPRLVTTDGEFHTIRRQLDRLAEDRWLEVMKVAAEPAGSLAGRLAGGVNSRTAAVLTSSVLYATAHIVPGLGEVAETCRREGAELLVDVYHHLNVVPFSLAWLGLEDAFVIGGGYKYCQLGEGNCFLRVPPGRTHVRPVVTGWFGEFARLAERAPGVVPYGDGPARWAGATYDPTSHYRAARVLDFFESQGLTPEFLREVSQHQVGLLGARFDALELGEALTRDRSVPLERTGGFLALRGQRAFELSERLRRGGVLTDARGEWLRLGPAPYLSDGQLHAAMDALDRVARDRPHEGAQA</sequence>
<name>A0A538TK27_UNCEI</name>
<dbReference type="InterPro" id="IPR015422">
    <property type="entry name" value="PyrdxlP-dep_Trfase_small"/>
</dbReference>
<evidence type="ECO:0000313" key="2">
    <source>
        <dbReference type="Proteomes" id="UP000316609"/>
    </source>
</evidence>
<dbReference type="SUPFAM" id="SSF53383">
    <property type="entry name" value="PLP-dependent transferases"/>
    <property type="match status" value="1"/>
</dbReference>
<dbReference type="Gene3D" id="3.90.1150.10">
    <property type="entry name" value="Aspartate Aminotransferase, domain 1"/>
    <property type="match status" value="1"/>
</dbReference>
<dbReference type="InterPro" id="IPR015421">
    <property type="entry name" value="PyrdxlP-dep_Trfase_major"/>
</dbReference>
<gene>
    <name evidence="1" type="ORF">E6K78_09985</name>
</gene>
<dbReference type="InterPro" id="IPR015424">
    <property type="entry name" value="PyrdxlP-dep_Trfase"/>
</dbReference>
<dbReference type="Proteomes" id="UP000316609">
    <property type="component" value="Unassembled WGS sequence"/>
</dbReference>
<dbReference type="EMBL" id="VBOY01000097">
    <property type="protein sequence ID" value="TMQ63972.1"/>
    <property type="molecule type" value="Genomic_DNA"/>
</dbReference>
<organism evidence="1 2">
    <name type="scientific">Eiseniibacteriota bacterium</name>
    <dbReference type="NCBI Taxonomy" id="2212470"/>
    <lineage>
        <taxon>Bacteria</taxon>
        <taxon>Candidatus Eiseniibacteriota</taxon>
    </lineage>
</organism>
<proteinExistence type="predicted"/>
<dbReference type="Gene3D" id="3.40.640.10">
    <property type="entry name" value="Type I PLP-dependent aspartate aminotransferase-like (Major domain)"/>
    <property type="match status" value="1"/>
</dbReference>
<protein>
    <submittedName>
        <fullName evidence="1">Kynureninase</fullName>
    </submittedName>
</protein>
<accession>A0A538TK27</accession>
<dbReference type="AlphaFoldDB" id="A0A538TK27"/>
<reference evidence="1 2" key="1">
    <citation type="journal article" date="2019" name="Nat. Microbiol.">
        <title>Mediterranean grassland soil C-N compound turnover is dependent on rainfall and depth, and is mediated by genomically divergent microorganisms.</title>
        <authorList>
            <person name="Diamond S."/>
            <person name="Andeer P.F."/>
            <person name="Li Z."/>
            <person name="Crits-Christoph A."/>
            <person name="Burstein D."/>
            <person name="Anantharaman K."/>
            <person name="Lane K.R."/>
            <person name="Thomas B.C."/>
            <person name="Pan C."/>
            <person name="Northen T.R."/>
            <person name="Banfield J.F."/>
        </authorList>
    </citation>
    <scope>NUCLEOTIDE SEQUENCE [LARGE SCALE GENOMIC DNA]</scope>
    <source>
        <strain evidence="1">WS_8</strain>
    </source>
</reference>
<evidence type="ECO:0000313" key="1">
    <source>
        <dbReference type="EMBL" id="TMQ63972.1"/>
    </source>
</evidence>
<comment type="caution">
    <text evidence="1">The sequence shown here is derived from an EMBL/GenBank/DDBJ whole genome shotgun (WGS) entry which is preliminary data.</text>
</comment>